<keyword evidence="3 4" id="KW-0687">Ribonucleoprotein</keyword>
<dbReference type="HAMAP" id="MF_01368">
    <property type="entry name" value="Ribosomal_bL17"/>
    <property type="match status" value="1"/>
</dbReference>
<evidence type="ECO:0000256" key="2">
    <source>
        <dbReference type="ARBA" id="ARBA00022980"/>
    </source>
</evidence>
<reference evidence="6 7" key="1">
    <citation type="journal article" date="2016" name="Nat. Commun.">
        <title>Thousands of microbial genomes shed light on interconnected biogeochemical processes in an aquifer system.</title>
        <authorList>
            <person name="Anantharaman K."/>
            <person name="Brown C.T."/>
            <person name="Hug L.A."/>
            <person name="Sharon I."/>
            <person name="Castelle C.J."/>
            <person name="Probst A.J."/>
            <person name="Thomas B.C."/>
            <person name="Singh A."/>
            <person name="Wilkins M.J."/>
            <person name="Karaoz U."/>
            <person name="Brodie E.L."/>
            <person name="Williams K.H."/>
            <person name="Hubbard S.S."/>
            <person name="Banfield J.F."/>
        </authorList>
    </citation>
    <scope>NUCLEOTIDE SEQUENCE [LARGE SCALE GENOMIC DNA]</scope>
</reference>
<dbReference type="InterPro" id="IPR000456">
    <property type="entry name" value="Ribosomal_bL17"/>
</dbReference>
<sequence length="117" mass="13432">MTKRKEGRKFNRKTGQRRAFLRSLTVNVIRKERIVTTEARAREIRSLVERAVTIAKKETLAGRRLLAARLHDPVAVKKLFEDIAPRYKGRNGGYTRIIKSGAARKRDGVRTATIEFI</sequence>
<evidence type="ECO:0000256" key="5">
    <source>
        <dbReference type="RuleBase" id="RU000660"/>
    </source>
</evidence>
<comment type="caution">
    <text evidence="6">The sequence shown here is derived from an EMBL/GenBank/DDBJ whole genome shotgun (WGS) entry which is preliminary data.</text>
</comment>
<comment type="similarity">
    <text evidence="1 4 5">Belongs to the bacterial ribosomal protein bL17 family.</text>
</comment>
<evidence type="ECO:0000313" key="7">
    <source>
        <dbReference type="Proteomes" id="UP000179059"/>
    </source>
</evidence>
<dbReference type="PANTHER" id="PTHR14413:SF16">
    <property type="entry name" value="LARGE RIBOSOMAL SUBUNIT PROTEIN BL17M"/>
    <property type="match status" value="1"/>
</dbReference>
<dbReference type="GO" id="GO:0006412">
    <property type="term" value="P:translation"/>
    <property type="evidence" value="ECO:0007669"/>
    <property type="project" value="UniProtKB-UniRule"/>
</dbReference>
<comment type="subunit">
    <text evidence="4">Part of the 50S ribosomal subunit. Contacts protein L32.</text>
</comment>
<dbReference type="Proteomes" id="UP000179059">
    <property type="component" value="Unassembled WGS sequence"/>
</dbReference>
<dbReference type="NCBIfam" id="TIGR00059">
    <property type="entry name" value="L17"/>
    <property type="match status" value="1"/>
</dbReference>
<proteinExistence type="inferred from homology"/>
<dbReference type="InterPro" id="IPR036373">
    <property type="entry name" value="Ribosomal_bL17_sf"/>
</dbReference>
<dbReference type="Pfam" id="PF01196">
    <property type="entry name" value="Ribosomal_L17"/>
    <property type="match status" value="1"/>
</dbReference>
<name>A0A1G2CAB3_9BACT</name>
<dbReference type="EMBL" id="MHKX01000011">
    <property type="protein sequence ID" value="OGY98334.1"/>
    <property type="molecule type" value="Genomic_DNA"/>
</dbReference>
<evidence type="ECO:0000313" key="6">
    <source>
        <dbReference type="EMBL" id="OGY98334.1"/>
    </source>
</evidence>
<dbReference type="PANTHER" id="PTHR14413">
    <property type="entry name" value="RIBOSOMAL PROTEIN L17"/>
    <property type="match status" value="1"/>
</dbReference>
<evidence type="ECO:0000256" key="4">
    <source>
        <dbReference type="HAMAP-Rule" id="MF_01368"/>
    </source>
</evidence>
<evidence type="ECO:0000256" key="1">
    <source>
        <dbReference type="ARBA" id="ARBA00008777"/>
    </source>
</evidence>
<keyword evidence="2 4" id="KW-0689">Ribosomal protein</keyword>
<accession>A0A1G2CAB3</accession>
<evidence type="ECO:0000256" key="3">
    <source>
        <dbReference type="ARBA" id="ARBA00023274"/>
    </source>
</evidence>
<dbReference type="GO" id="GO:0015934">
    <property type="term" value="C:large ribosomal subunit"/>
    <property type="evidence" value="ECO:0007669"/>
    <property type="project" value="TreeGrafter"/>
</dbReference>
<gene>
    <name evidence="4" type="primary">rplQ</name>
    <name evidence="6" type="ORF">A2855_01015</name>
</gene>
<organism evidence="6 7">
    <name type="scientific">Candidatus Liptonbacteria bacterium RIFCSPHIGHO2_01_FULL_57_28</name>
    <dbReference type="NCBI Taxonomy" id="1798647"/>
    <lineage>
        <taxon>Bacteria</taxon>
        <taxon>Candidatus Liptoniibacteriota</taxon>
    </lineage>
</organism>
<protein>
    <recommendedName>
        <fullName evidence="4">Large ribosomal subunit protein bL17</fullName>
    </recommendedName>
</protein>
<dbReference type="STRING" id="1798647.A2855_01015"/>
<dbReference type="SUPFAM" id="SSF64263">
    <property type="entry name" value="Prokaryotic ribosomal protein L17"/>
    <property type="match status" value="1"/>
</dbReference>
<dbReference type="AlphaFoldDB" id="A0A1G2CAB3"/>
<dbReference type="GO" id="GO:0003735">
    <property type="term" value="F:structural constituent of ribosome"/>
    <property type="evidence" value="ECO:0007669"/>
    <property type="project" value="InterPro"/>
</dbReference>
<dbReference type="Gene3D" id="3.90.1030.10">
    <property type="entry name" value="Ribosomal protein L17"/>
    <property type="match status" value="1"/>
</dbReference>